<dbReference type="AlphaFoldDB" id="A0A9N9NWQ4"/>
<dbReference type="EMBL" id="CAJVPZ010044461">
    <property type="protein sequence ID" value="CAG8767582.1"/>
    <property type="molecule type" value="Genomic_DNA"/>
</dbReference>
<sequence length="46" mass="5531">DNYEEPQVLLDMVLEDCFESNMDEIWEVRHIQNIINHLQFVLLLGD</sequence>
<comment type="caution">
    <text evidence="1">The sequence shown here is derived from an EMBL/GenBank/DDBJ whole genome shotgun (WGS) entry which is preliminary data.</text>
</comment>
<gene>
    <name evidence="1" type="ORF">RFULGI_LOCUS14813</name>
</gene>
<feature type="non-terminal residue" evidence="1">
    <location>
        <position position="1"/>
    </location>
</feature>
<dbReference type="Proteomes" id="UP000789396">
    <property type="component" value="Unassembled WGS sequence"/>
</dbReference>
<evidence type="ECO:0000313" key="1">
    <source>
        <dbReference type="EMBL" id="CAG8767582.1"/>
    </source>
</evidence>
<evidence type="ECO:0000313" key="2">
    <source>
        <dbReference type="Proteomes" id="UP000789396"/>
    </source>
</evidence>
<feature type="non-terminal residue" evidence="1">
    <location>
        <position position="46"/>
    </location>
</feature>
<keyword evidence="2" id="KW-1185">Reference proteome</keyword>
<accession>A0A9N9NWQ4</accession>
<organism evidence="1 2">
    <name type="scientific">Racocetra fulgida</name>
    <dbReference type="NCBI Taxonomy" id="60492"/>
    <lineage>
        <taxon>Eukaryota</taxon>
        <taxon>Fungi</taxon>
        <taxon>Fungi incertae sedis</taxon>
        <taxon>Mucoromycota</taxon>
        <taxon>Glomeromycotina</taxon>
        <taxon>Glomeromycetes</taxon>
        <taxon>Diversisporales</taxon>
        <taxon>Gigasporaceae</taxon>
        <taxon>Racocetra</taxon>
    </lineage>
</organism>
<name>A0A9N9NWQ4_9GLOM</name>
<dbReference type="OrthoDB" id="2440291at2759"/>
<reference evidence="1" key="1">
    <citation type="submission" date="2021-06" db="EMBL/GenBank/DDBJ databases">
        <authorList>
            <person name="Kallberg Y."/>
            <person name="Tangrot J."/>
            <person name="Rosling A."/>
        </authorList>
    </citation>
    <scope>NUCLEOTIDE SEQUENCE</scope>
    <source>
        <strain evidence="1">IN212</strain>
    </source>
</reference>
<protein>
    <submittedName>
        <fullName evidence="1">4731_t:CDS:1</fullName>
    </submittedName>
</protein>
<proteinExistence type="predicted"/>